<dbReference type="EMBL" id="GBRH01203802">
    <property type="protein sequence ID" value="JAD94093.1"/>
    <property type="molecule type" value="Transcribed_RNA"/>
</dbReference>
<name>A0A0A9TYV2_ARUDO</name>
<dbReference type="AlphaFoldDB" id="A0A0A9TYV2"/>
<protein>
    <submittedName>
        <fullName evidence="1">Uncharacterized protein</fullName>
    </submittedName>
</protein>
<reference evidence="1" key="1">
    <citation type="submission" date="2014-09" db="EMBL/GenBank/DDBJ databases">
        <authorList>
            <person name="Magalhaes I.L.F."/>
            <person name="Oliveira U."/>
            <person name="Santos F.R."/>
            <person name="Vidigal T.H.D.A."/>
            <person name="Brescovit A.D."/>
            <person name="Santos A.J."/>
        </authorList>
    </citation>
    <scope>NUCLEOTIDE SEQUENCE</scope>
    <source>
        <tissue evidence="1">Shoot tissue taken approximately 20 cm above the soil surface</tissue>
    </source>
</reference>
<reference evidence="1" key="2">
    <citation type="journal article" date="2015" name="Data Brief">
        <title>Shoot transcriptome of the giant reed, Arundo donax.</title>
        <authorList>
            <person name="Barrero R.A."/>
            <person name="Guerrero F.D."/>
            <person name="Moolhuijzen P."/>
            <person name="Goolsby J.A."/>
            <person name="Tidwell J."/>
            <person name="Bellgard S.E."/>
            <person name="Bellgard M.I."/>
        </authorList>
    </citation>
    <scope>NUCLEOTIDE SEQUENCE</scope>
    <source>
        <tissue evidence="1">Shoot tissue taken approximately 20 cm above the soil surface</tissue>
    </source>
</reference>
<evidence type="ECO:0000313" key="1">
    <source>
        <dbReference type="EMBL" id="JAD94093.1"/>
    </source>
</evidence>
<accession>A0A0A9TYV2</accession>
<sequence length="27" mass="2900">MITAAAGMLPPFISPPSWCGLRARERA</sequence>
<organism evidence="1">
    <name type="scientific">Arundo donax</name>
    <name type="common">Giant reed</name>
    <name type="synonym">Donax arundinaceus</name>
    <dbReference type="NCBI Taxonomy" id="35708"/>
    <lineage>
        <taxon>Eukaryota</taxon>
        <taxon>Viridiplantae</taxon>
        <taxon>Streptophyta</taxon>
        <taxon>Embryophyta</taxon>
        <taxon>Tracheophyta</taxon>
        <taxon>Spermatophyta</taxon>
        <taxon>Magnoliopsida</taxon>
        <taxon>Liliopsida</taxon>
        <taxon>Poales</taxon>
        <taxon>Poaceae</taxon>
        <taxon>PACMAD clade</taxon>
        <taxon>Arundinoideae</taxon>
        <taxon>Arundineae</taxon>
        <taxon>Arundo</taxon>
    </lineage>
</organism>
<proteinExistence type="predicted"/>